<dbReference type="OrthoDB" id="691673at2759"/>
<dbReference type="GO" id="GO:0016301">
    <property type="term" value="F:kinase activity"/>
    <property type="evidence" value="ECO:0007669"/>
    <property type="project" value="UniProtKB-KW"/>
</dbReference>
<reference evidence="4" key="1">
    <citation type="submission" date="2025-08" db="UniProtKB">
        <authorList>
            <consortium name="RefSeq"/>
        </authorList>
    </citation>
    <scope>IDENTIFICATION</scope>
    <source>
        <strain evidence="4">11010-0011.00</strain>
        <tissue evidence="4">Whole body</tissue>
    </source>
</reference>
<evidence type="ECO:0000313" key="3">
    <source>
        <dbReference type="Proteomes" id="UP000504634"/>
    </source>
</evidence>
<feature type="region of interest" description="Disordered" evidence="1">
    <location>
        <begin position="529"/>
        <end position="580"/>
    </location>
</feature>
<dbReference type="AlphaFoldDB" id="A0A6J2TLJ4"/>
<evidence type="ECO:0000256" key="1">
    <source>
        <dbReference type="SAM" id="MobiDB-lite"/>
    </source>
</evidence>
<dbReference type="RefSeq" id="XP_030376919.1">
    <property type="nucleotide sequence ID" value="XM_030521059.1"/>
</dbReference>
<feature type="region of interest" description="Disordered" evidence="1">
    <location>
        <begin position="301"/>
        <end position="327"/>
    </location>
</feature>
<feature type="compositionally biased region" description="Acidic residues" evidence="1">
    <location>
        <begin position="204"/>
        <end position="217"/>
    </location>
</feature>
<feature type="compositionally biased region" description="Low complexity" evidence="1">
    <location>
        <begin position="16"/>
        <end position="48"/>
    </location>
</feature>
<dbReference type="PANTHER" id="PTHR22666">
    <property type="entry name" value="MYB_SANT-LIKE DNA-BINDING DOMAIN-CONTAINING PROTEIN 1"/>
    <property type="match status" value="1"/>
</dbReference>
<gene>
    <name evidence="4" type="primary">LOC115625850</name>
</gene>
<feature type="region of interest" description="Disordered" evidence="1">
    <location>
        <begin position="193"/>
        <end position="248"/>
    </location>
</feature>
<dbReference type="GO" id="GO:0016604">
    <property type="term" value="C:nuclear body"/>
    <property type="evidence" value="ECO:0007669"/>
    <property type="project" value="TreeGrafter"/>
</dbReference>
<name>A0A6J2TLJ4_DROLE</name>
<feature type="domain" description="Myb/SANT-like DNA-binding" evidence="2">
    <location>
        <begin position="73"/>
        <end position="164"/>
    </location>
</feature>
<feature type="compositionally biased region" description="Basic and acidic residues" evidence="1">
    <location>
        <begin position="557"/>
        <end position="577"/>
    </location>
</feature>
<dbReference type="Gene3D" id="1.10.10.60">
    <property type="entry name" value="Homeodomain-like"/>
    <property type="match status" value="1"/>
</dbReference>
<evidence type="ECO:0000313" key="4">
    <source>
        <dbReference type="RefSeq" id="XP_030376919.1"/>
    </source>
</evidence>
<evidence type="ECO:0000259" key="2">
    <source>
        <dbReference type="Pfam" id="PF13837"/>
    </source>
</evidence>
<keyword evidence="4" id="KW-0418">Kinase</keyword>
<dbReference type="GO" id="GO:0045893">
    <property type="term" value="P:positive regulation of DNA-templated transcription"/>
    <property type="evidence" value="ECO:0007669"/>
    <property type="project" value="TreeGrafter"/>
</dbReference>
<dbReference type="GeneID" id="115625850"/>
<dbReference type="PANTHER" id="PTHR22666:SF3">
    <property type="entry name" value="MYB_SANT-LIKE DNA-BINDING DOMAIN-CONTAINING PROTEIN 1"/>
    <property type="match status" value="1"/>
</dbReference>
<accession>A0A6J2TLJ4</accession>
<dbReference type="InterPro" id="IPR044822">
    <property type="entry name" value="Myb_DNA-bind_4"/>
</dbReference>
<feature type="region of interest" description="Disordered" evidence="1">
    <location>
        <begin position="1"/>
        <end position="75"/>
    </location>
</feature>
<feature type="compositionally biased region" description="Low complexity" evidence="1">
    <location>
        <begin position="529"/>
        <end position="556"/>
    </location>
</feature>
<keyword evidence="3" id="KW-1185">Reference proteome</keyword>
<sequence length="744" mass="80036">MSVKTSARIKKRRSAEAAAFGAVSAANQGNSSTSNSNTNHSAGSVGNASAGGGCGSGSSSSGIKKHGPVGRNPNFDTDETKLLIQLWGDPKLQRTLITTHKKHAVICQLAAKMQEYGYHRSPEEITTRIKNLKCFYNRLKKDMESGLAGETEPSWKHFAEMDAIMTRPIFSVRPNEVPAPSLKYQMEQALEEHAERRKRRLENGDELSDSENEEDDMLLSALVPKDNGKVGTATGTGSATKNDSDGCIMPDVEVEMDISEETFAAITSVATNDKNGTKRCKYSAGVAAEVDLEESLTARIKTEPGTQKEQAKHLETNTGTTDEDDDDCMVLTLPKEEPIDVDADDDRDEKRNVIARVSPSESSSNVRAAMPTLADMLQLPKGANLLPLNGANVIIPAASLSSNTTIPSPNSSSTASKVSPGKISLVPTNFLMQPKLPGVPTPTGVGANVAKAPQIQLLQSALNNGARLMLSGGTTAHAQTANTGIVSSSASGVKVYLVNADQAAAAKAAATVGKPPVAALPMAASLQQPQQPQLQQQQMVQQQQLHQQEQQQQKQEQQNKKDEKRRAQEKAREEQQTKRHMTTMRILLRQLLNAQNEANEIQHNRLSLERERLDWEKSMGDRLFTLLPTLFPPAPTTNAAPHHPQTHQQPQFIVSGATSATQRLQPPKLLFTTALPMANGTVSMPHILTPSGTLTASLPKVIAAPAQGNSNNVSGTAVGCVNPVEICTQINDIQLVTPKMEKEG</sequence>
<dbReference type="InterPro" id="IPR026095">
    <property type="entry name" value="Myb/SANT-like_DNA-bd_dom_prot"/>
</dbReference>
<proteinExistence type="predicted"/>
<dbReference type="Pfam" id="PF13837">
    <property type="entry name" value="Myb_DNA-bind_4"/>
    <property type="match status" value="1"/>
</dbReference>
<organism evidence="3 4">
    <name type="scientific">Drosophila lebanonensis</name>
    <name type="common">Fruit fly</name>
    <name type="synonym">Scaptodrosophila lebanonensis</name>
    <dbReference type="NCBI Taxonomy" id="7225"/>
    <lineage>
        <taxon>Eukaryota</taxon>
        <taxon>Metazoa</taxon>
        <taxon>Ecdysozoa</taxon>
        <taxon>Arthropoda</taxon>
        <taxon>Hexapoda</taxon>
        <taxon>Insecta</taxon>
        <taxon>Pterygota</taxon>
        <taxon>Neoptera</taxon>
        <taxon>Endopterygota</taxon>
        <taxon>Diptera</taxon>
        <taxon>Brachycera</taxon>
        <taxon>Muscomorpha</taxon>
        <taxon>Ephydroidea</taxon>
        <taxon>Drosophilidae</taxon>
        <taxon>Scaptodrosophila</taxon>
    </lineage>
</organism>
<protein>
    <submittedName>
        <fullName evidence="4">Serine/threonine-protein kinase pakD</fullName>
    </submittedName>
</protein>
<keyword evidence="4" id="KW-0808">Transferase</keyword>
<dbReference type="Proteomes" id="UP000504634">
    <property type="component" value="Unplaced"/>
</dbReference>